<comment type="similarity">
    <text evidence="1 4">Belongs to the bacterial ribosomal protein bL34 family.</text>
</comment>
<dbReference type="NCBIfam" id="TIGR01030">
    <property type="entry name" value="rpmH_bact"/>
    <property type="match status" value="1"/>
</dbReference>
<keyword evidence="5" id="KW-0150">Chloroplast</keyword>
<dbReference type="GO" id="GO:0005840">
    <property type="term" value="C:ribosome"/>
    <property type="evidence" value="ECO:0007669"/>
    <property type="project" value="UniProtKB-KW"/>
</dbReference>
<proteinExistence type="inferred from homology"/>
<organism evidence="5">
    <name type="scientific">Vischeria sp. CAUP Q 202</name>
    <dbReference type="NCBI Taxonomy" id="1805947"/>
    <lineage>
        <taxon>Eukaryota</taxon>
        <taxon>Sar</taxon>
        <taxon>Stramenopiles</taxon>
        <taxon>Ochrophyta</taxon>
        <taxon>Eustigmatophyceae</taxon>
        <taxon>Eustigmatales</taxon>
        <taxon>Chlorobotryaceae</taxon>
        <taxon>Vischeria</taxon>
    </lineage>
</organism>
<dbReference type="InterPro" id="IPR000271">
    <property type="entry name" value="Ribosomal_bL34"/>
</dbReference>
<accession>A0A1D8RDT0</accession>
<evidence type="ECO:0000313" key="5">
    <source>
        <dbReference type="EMBL" id="AOW70886.1"/>
    </source>
</evidence>
<geneLocation type="chloroplast" evidence="5"/>
<sequence>MTKRTLRGTKIKSLRKSGFRARMKTKIGQNIIKTRRKKNRRRLAKTIYK</sequence>
<name>A0A1D8RDT0_9STRA</name>
<dbReference type="AlphaFoldDB" id="A0A1D8RDT0"/>
<dbReference type="GO" id="GO:0006412">
    <property type="term" value="P:translation"/>
    <property type="evidence" value="ECO:0007669"/>
    <property type="project" value="UniProtKB-UniRule"/>
</dbReference>
<keyword evidence="3 4" id="KW-0687">Ribonucleoprotein</keyword>
<dbReference type="GO" id="GO:0003735">
    <property type="term" value="F:structural constituent of ribosome"/>
    <property type="evidence" value="ECO:0007669"/>
    <property type="project" value="InterPro"/>
</dbReference>
<gene>
    <name evidence="4 5" type="primary">rpl34</name>
</gene>
<protein>
    <recommendedName>
        <fullName evidence="4">Large ribosomal subunit protein bL34c</fullName>
    </recommendedName>
</protein>
<evidence type="ECO:0000256" key="2">
    <source>
        <dbReference type="ARBA" id="ARBA00022980"/>
    </source>
</evidence>
<evidence type="ECO:0000256" key="3">
    <source>
        <dbReference type="ARBA" id="ARBA00023274"/>
    </source>
</evidence>
<reference evidence="5" key="1">
    <citation type="submission" date="2016-09" db="EMBL/GenBank/DDBJ databases">
        <title>The plastid genome of some eustigmatophyte algae harbours a bacteria-derived six-gene cluster for biosynthesis of a novel secondary metabolite.</title>
        <authorList>
            <person name="Yurchenko T."/>
            <person name="Sevcikova T."/>
            <person name="Strnad H."/>
            <person name="Butenko A."/>
            <person name="Elias M."/>
        </authorList>
    </citation>
    <scope>NUCLEOTIDE SEQUENCE</scope>
</reference>
<dbReference type="GO" id="GO:0009507">
    <property type="term" value="C:chloroplast"/>
    <property type="evidence" value="ECO:0007669"/>
    <property type="project" value="UniProtKB-SubCell"/>
</dbReference>
<comment type="subcellular location">
    <subcellularLocation>
        <location evidence="4">Plastid</location>
        <location evidence="4">Chloroplast</location>
    </subcellularLocation>
</comment>
<dbReference type="Gene3D" id="1.10.287.3980">
    <property type="match status" value="1"/>
</dbReference>
<dbReference type="Pfam" id="PF00468">
    <property type="entry name" value="Ribosomal_L34"/>
    <property type="match status" value="1"/>
</dbReference>
<keyword evidence="5" id="KW-0934">Plastid</keyword>
<evidence type="ECO:0000256" key="4">
    <source>
        <dbReference type="HAMAP-Rule" id="MF_00391"/>
    </source>
</evidence>
<dbReference type="HAMAP" id="MF_00391">
    <property type="entry name" value="Ribosomal_bL34"/>
    <property type="match status" value="1"/>
</dbReference>
<dbReference type="GO" id="GO:1990904">
    <property type="term" value="C:ribonucleoprotein complex"/>
    <property type="evidence" value="ECO:0007669"/>
    <property type="project" value="UniProtKB-KW"/>
</dbReference>
<keyword evidence="2 4" id="KW-0689">Ribosomal protein</keyword>
<evidence type="ECO:0000256" key="1">
    <source>
        <dbReference type="ARBA" id="ARBA00010111"/>
    </source>
</evidence>
<dbReference type="EMBL" id="KX839261">
    <property type="protein sequence ID" value="AOW70886.1"/>
    <property type="molecule type" value="Genomic_DNA"/>
</dbReference>